<reference evidence="1" key="1">
    <citation type="submission" date="2023-07" db="EMBL/GenBank/DDBJ databases">
        <authorList>
            <person name="Stuckert A."/>
        </authorList>
    </citation>
    <scope>NUCLEOTIDE SEQUENCE</scope>
</reference>
<evidence type="ECO:0000313" key="2">
    <source>
        <dbReference type="Proteomes" id="UP001176940"/>
    </source>
</evidence>
<accession>A0ABN9KSZ4</accession>
<name>A0ABN9KSZ4_9NEOB</name>
<proteinExistence type="predicted"/>
<organism evidence="1 2">
    <name type="scientific">Ranitomeya imitator</name>
    <name type="common">mimic poison frog</name>
    <dbReference type="NCBI Taxonomy" id="111125"/>
    <lineage>
        <taxon>Eukaryota</taxon>
        <taxon>Metazoa</taxon>
        <taxon>Chordata</taxon>
        <taxon>Craniata</taxon>
        <taxon>Vertebrata</taxon>
        <taxon>Euteleostomi</taxon>
        <taxon>Amphibia</taxon>
        <taxon>Batrachia</taxon>
        <taxon>Anura</taxon>
        <taxon>Neobatrachia</taxon>
        <taxon>Hyloidea</taxon>
        <taxon>Dendrobatidae</taxon>
        <taxon>Dendrobatinae</taxon>
        <taxon>Ranitomeya</taxon>
    </lineage>
</organism>
<evidence type="ECO:0000313" key="1">
    <source>
        <dbReference type="EMBL" id="CAJ0922754.1"/>
    </source>
</evidence>
<sequence length="122" mass="13814">MQRMVKTYATYATHPAFQRNRLSDLRRIRLNAICGTIPLNTQLKSITLDIVPTASPSWYVLQPSCVPILVCAATILRLHPASPSWYVLQPSCVPILDPPYQKSYCVKCMCQQTTYLFGKPIK</sequence>
<gene>
    <name evidence="1" type="ORF">RIMI_LOCUS1829412</name>
</gene>
<comment type="caution">
    <text evidence="1">The sequence shown here is derived from an EMBL/GenBank/DDBJ whole genome shotgun (WGS) entry which is preliminary data.</text>
</comment>
<protein>
    <submittedName>
        <fullName evidence="1">Uncharacterized protein</fullName>
    </submittedName>
</protein>
<keyword evidence="2" id="KW-1185">Reference proteome</keyword>
<dbReference type="Proteomes" id="UP001176940">
    <property type="component" value="Unassembled WGS sequence"/>
</dbReference>
<dbReference type="EMBL" id="CAUEEQ010002442">
    <property type="protein sequence ID" value="CAJ0922754.1"/>
    <property type="molecule type" value="Genomic_DNA"/>
</dbReference>